<keyword evidence="2" id="KW-0732">Signal</keyword>
<keyword evidence="1" id="KW-0175">Coiled coil</keyword>
<keyword evidence="4" id="KW-1185">Reference proteome</keyword>
<evidence type="ECO:0000256" key="1">
    <source>
        <dbReference type="SAM" id="Coils"/>
    </source>
</evidence>
<evidence type="ECO:0000313" key="4">
    <source>
        <dbReference type="Proteomes" id="UP000198964"/>
    </source>
</evidence>
<feature type="coiled-coil region" evidence="1">
    <location>
        <begin position="220"/>
        <end position="247"/>
    </location>
</feature>
<protein>
    <submittedName>
        <fullName evidence="3">Uncharacterized protein</fullName>
    </submittedName>
</protein>
<organism evidence="3 4">
    <name type="scientific">Sunxiuqinia elliptica</name>
    <dbReference type="NCBI Taxonomy" id="655355"/>
    <lineage>
        <taxon>Bacteria</taxon>
        <taxon>Pseudomonadati</taxon>
        <taxon>Bacteroidota</taxon>
        <taxon>Bacteroidia</taxon>
        <taxon>Marinilabiliales</taxon>
        <taxon>Prolixibacteraceae</taxon>
        <taxon>Sunxiuqinia</taxon>
    </lineage>
</organism>
<dbReference type="Proteomes" id="UP000198964">
    <property type="component" value="Unassembled WGS sequence"/>
</dbReference>
<dbReference type="AlphaFoldDB" id="A0A1I2B7Y5"/>
<dbReference type="RefSeq" id="WP_093918078.1">
    <property type="nucleotide sequence ID" value="NZ_FONW01000001.1"/>
</dbReference>
<feature type="chain" id="PRO_5011612242" evidence="2">
    <location>
        <begin position="21"/>
        <end position="419"/>
    </location>
</feature>
<name>A0A1I2B7Y5_9BACT</name>
<feature type="signal peptide" evidence="2">
    <location>
        <begin position="1"/>
        <end position="20"/>
    </location>
</feature>
<evidence type="ECO:0000313" key="3">
    <source>
        <dbReference type="EMBL" id="SFE52097.1"/>
    </source>
</evidence>
<dbReference type="STRING" id="655355.SAMN05216283_101330"/>
<proteinExistence type="predicted"/>
<reference evidence="3 4" key="1">
    <citation type="submission" date="2016-10" db="EMBL/GenBank/DDBJ databases">
        <authorList>
            <person name="de Groot N.N."/>
        </authorList>
    </citation>
    <scope>NUCLEOTIDE SEQUENCE [LARGE SCALE GENOMIC DNA]</scope>
    <source>
        <strain evidence="3 4">CGMCC 1.9156</strain>
    </source>
</reference>
<sequence length="419" mass="47903">MKKILILVSLLVAFFNQSHSTEATRQPFIELLINGKVVQNGSEIEVNKGDRFKLIAQIKGGRADFVRFPDTYADFDSETQIISRGYNKLVYTKNGVEHRWEVISEDVQFESDNKIKLDINSNLVNKHLAEVFIPASKVEKSYIKVKIKTIWGHQTGATTTAEEQVAEAVIHLDILGNTNEWFARHNVKASGTKDPVIEEKLDAIQDAYLSIESRFTAFDFASVQGEIKNLQNHMGELETRLKTIVAEDPTKHSDITFIGLPSDKTVGEIDDFKALAEDWNELEALLIQQQAKFDQLKQANSSIKKQELMGLIKPFIKWQKHLPTAAEPLLQTYAQDLDWKKVNLLAYFSFNPEEDRINDIDQAQTDFQNFLDERQSAINEEKQTINYALTRLQAVRIFDGMLKGYFSSINFAKWDNTHK</sequence>
<evidence type="ECO:0000256" key="2">
    <source>
        <dbReference type="SAM" id="SignalP"/>
    </source>
</evidence>
<accession>A0A1I2B7Y5</accession>
<gene>
    <name evidence="3" type="ORF">SAMN05216283_101330</name>
</gene>
<dbReference type="EMBL" id="FONW01000001">
    <property type="protein sequence ID" value="SFE52097.1"/>
    <property type="molecule type" value="Genomic_DNA"/>
</dbReference>